<sequence>MTYNHYFTTTLQKQRQRKYQKITQHAQNASRIELHHDKSYHTYYDPALMEKAMAESIEQNMEKFSAAEALNNQRAYYKDELKYFTNAVARQVIERYLVQPLADSFFLL</sequence>
<dbReference type="OrthoDB" id="3793908at2759"/>
<dbReference type="Proteomes" id="UP000799423">
    <property type="component" value="Unassembled WGS sequence"/>
</dbReference>
<dbReference type="InterPro" id="IPR020850">
    <property type="entry name" value="GED_dom"/>
</dbReference>
<reference evidence="2" key="1">
    <citation type="submission" date="2020-01" db="EMBL/GenBank/DDBJ databases">
        <authorList>
            <consortium name="DOE Joint Genome Institute"/>
            <person name="Haridas S."/>
            <person name="Albert R."/>
            <person name="Binder M."/>
            <person name="Bloem J."/>
            <person name="Labutti K."/>
            <person name="Salamov A."/>
            <person name="Andreopoulos B."/>
            <person name="Baker S.E."/>
            <person name="Barry K."/>
            <person name="Bills G."/>
            <person name="Bluhm B.H."/>
            <person name="Cannon C."/>
            <person name="Castanera R."/>
            <person name="Culley D.E."/>
            <person name="Daum C."/>
            <person name="Ezra D."/>
            <person name="Gonzalez J.B."/>
            <person name="Henrissat B."/>
            <person name="Kuo A."/>
            <person name="Liang C."/>
            <person name="Lipzen A."/>
            <person name="Lutzoni F."/>
            <person name="Magnuson J."/>
            <person name="Mondo S."/>
            <person name="Nolan M."/>
            <person name="Ohm R."/>
            <person name="Pangilinan J."/>
            <person name="Park H.-J."/>
            <person name="Ramirez L."/>
            <person name="Alfaro M."/>
            <person name="Sun H."/>
            <person name="Tritt A."/>
            <person name="Yoshinaga Y."/>
            <person name="Zwiers L.-H."/>
            <person name="Turgeon B.G."/>
            <person name="Goodwin S.B."/>
            <person name="Spatafora J.W."/>
            <person name="Crous P.W."/>
            <person name="Grigoriev I.V."/>
        </authorList>
    </citation>
    <scope>NUCLEOTIDE SEQUENCE</scope>
    <source>
        <strain evidence="2">IPT5</strain>
    </source>
</reference>
<protein>
    <recommendedName>
        <fullName evidence="1">GED domain-containing protein</fullName>
    </recommendedName>
</protein>
<evidence type="ECO:0000313" key="2">
    <source>
        <dbReference type="EMBL" id="KAF2843913.1"/>
    </source>
</evidence>
<dbReference type="PROSITE" id="PS51388">
    <property type="entry name" value="GED"/>
    <property type="match status" value="1"/>
</dbReference>
<gene>
    <name evidence="2" type="ORF">T440DRAFT_559875</name>
</gene>
<dbReference type="EMBL" id="MU006475">
    <property type="protein sequence ID" value="KAF2843913.1"/>
    <property type="molecule type" value="Genomic_DNA"/>
</dbReference>
<organism evidence="2 3">
    <name type="scientific">Plenodomus tracheiphilus IPT5</name>
    <dbReference type="NCBI Taxonomy" id="1408161"/>
    <lineage>
        <taxon>Eukaryota</taxon>
        <taxon>Fungi</taxon>
        <taxon>Dikarya</taxon>
        <taxon>Ascomycota</taxon>
        <taxon>Pezizomycotina</taxon>
        <taxon>Dothideomycetes</taxon>
        <taxon>Pleosporomycetidae</taxon>
        <taxon>Pleosporales</taxon>
        <taxon>Pleosporineae</taxon>
        <taxon>Leptosphaeriaceae</taxon>
        <taxon>Plenodomus</taxon>
    </lineage>
</organism>
<keyword evidence="3" id="KW-1185">Reference proteome</keyword>
<evidence type="ECO:0000313" key="3">
    <source>
        <dbReference type="Proteomes" id="UP000799423"/>
    </source>
</evidence>
<accession>A0A6A7ALU5</accession>
<name>A0A6A7ALU5_9PLEO</name>
<feature type="domain" description="GED" evidence="1">
    <location>
        <begin position="66"/>
        <end position="108"/>
    </location>
</feature>
<dbReference type="AlphaFoldDB" id="A0A6A7ALU5"/>
<evidence type="ECO:0000259" key="1">
    <source>
        <dbReference type="PROSITE" id="PS51388"/>
    </source>
</evidence>
<proteinExistence type="predicted"/>